<name>A0A9P4JB59_9PLEO</name>
<accession>A0A9P4JB59</accession>
<sequence>MKTIDDLVKKRTDSLRRVIPHVATKIVDPSEWSRSLRIGKRGKFVVSGYLLMQGYLNNSARTGEVLVPDWEVVL</sequence>
<dbReference type="AlphaFoldDB" id="A0A9P4JB59"/>
<reference evidence="1" key="1">
    <citation type="journal article" date="2020" name="Stud. Mycol.">
        <title>101 Dothideomycetes genomes: a test case for predicting lifestyles and emergence of pathogens.</title>
        <authorList>
            <person name="Haridas S."/>
            <person name="Albert R."/>
            <person name="Binder M."/>
            <person name="Bloem J."/>
            <person name="Labutti K."/>
            <person name="Salamov A."/>
            <person name="Andreopoulos B."/>
            <person name="Baker S."/>
            <person name="Barry K."/>
            <person name="Bills G."/>
            <person name="Bluhm B."/>
            <person name="Cannon C."/>
            <person name="Castanera R."/>
            <person name="Culley D."/>
            <person name="Daum C."/>
            <person name="Ezra D."/>
            <person name="Gonzalez J."/>
            <person name="Henrissat B."/>
            <person name="Kuo A."/>
            <person name="Liang C."/>
            <person name="Lipzen A."/>
            <person name="Lutzoni F."/>
            <person name="Magnuson J."/>
            <person name="Mondo S."/>
            <person name="Nolan M."/>
            <person name="Ohm R."/>
            <person name="Pangilinan J."/>
            <person name="Park H.-J."/>
            <person name="Ramirez L."/>
            <person name="Alfaro M."/>
            <person name="Sun H."/>
            <person name="Tritt A."/>
            <person name="Yoshinaga Y."/>
            <person name="Zwiers L.-H."/>
            <person name="Turgeon B."/>
            <person name="Goodwin S."/>
            <person name="Spatafora J."/>
            <person name="Crous P."/>
            <person name="Grigoriev I."/>
        </authorList>
    </citation>
    <scope>NUCLEOTIDE SEQUENCE</scope>
    <source>
        <strain evidence="1">ATCC 74209</strain>
    </source>
</reference>
<dbReference type="Proteomes" id="UP000799536">
    <property type="component" value="Unassembled WGS sequence"/>
</dbReference>
<organism evidence="1 2">
    <name type="scientific">Delitschia confertaspora ATCC 74209</name>
    <dbReference type="NCBI Taxonomy" id="1513339"/>
    <lineage>
        <taxon>Eukaryota</taxon>
        <taxon>Fungi</taxon>
        <taxon>Dikarya</taxon>
        <taxon>Ascomycota</taxon>
        <taxon>Pezizomycotina</taxon>
        <taxon>Dothideomycetes</taxon>
        <taxon>Pleosporomycetidae</taxon>
        <taxon>Pleosporales</taxon>
        <taxon>Delitschiaceae</taxon>
        <taxon>Delitschia</taxon>
    </lineage>
</organism>
<dbReference type="SUPFAM" id="SSF56801">
    <property type="entry name" value="Acetyl-CoA synthetase-like"/>
    <property type="match status" value="1"/>
</dbReference>
<comment type="caution">
    <text evidence="1">The sequence shown here is derived from an EMBL/GenBank/DDBJ whole genome shotgun (WGS) entry which is preliminary data.</text>
</comment>
<evidence type="ECO:0000313" key="2">
    <source>
        <dbReference type="Proteomes" id="UP000799536"/>
    </source>
</evidence>
<evidence type="ECO:0000313" key="1">
    <source>
        <dbReference type="EMBL" id="KAF2196291.1"/>
    </source>
</evidence>
<dbReference type="InterPro" id="IPR042099">
    <property type="entry name" value="ANL_N_sf"/>
</dbReference>
<proteinExistence type="predicted"/>
<gene>
    <name evidence="1" type="ORF">GQ43DRAFT_445253</name>
</gene>
<protein>
    <submittedName>
        <fullName evidence="1">Uncharacterized protein</fullName>
    </submittedName>
</protein>
<dbReference type="Gene3D" id="3.40.50.12780">
    <property type="entry name" value="N-terminal domain of ligase-like"/>
    <property type="match status" value="1"/>
</dbReference>
<dbReference type="EMBL" id="ML994425">
    <property type="protein sequence ID" value="KAF2196291.1"/>
    <property type="molecule type" value="Genomic_DNA"/>
</dbReference>
<keyword evidence="2" id="KW-1185">Reference proteome</keyword>